<dbReference type="SMART" id="SM00343">
    <property type="entry name" value="ZnF_C2HC"/>
    <property type="match status" value="5"/>
</dbReference>
<dbReference type="GeneID" id="63714173"/>
<evidence type="ECO:0000256" key="2">
    <source>
        <dbReference type="SAM" id="MobiDB-lite"/>
    </source>
</evidence>
<dbReference type="InterPro" id="IPR051714">
    <property type="entry name" value="Znf_CCHC_NABP"/>
</dbReference>
<keyword evidence="1" id="KW-0479">Metal-binding</keyword>
<evidence type="ECO:0000313" key="4">
    <source>
        <dbReference type="EMBL" id="KYK60393.1"/>
    </source>
</evidence>
<proteinExistence type="predicted"/>
<dbReference type="InParanoid" id="A0A151GTK4"/>
<dbReference type="RefSeq" id="XP_040659745.1">
    <property type="nucleotide sequence ID" value="XM_040798862.1"/>
</dbReference>
<dbReference type="GO" id="GO:0008270">
    <property type="term" value="F:zinc ion binding"/>
    <property type="evidence" value="ECO:0007669"/>
    <property type="project" value="UniProtKB-KW"/>
</dbReference>
<organism evidence="4 5">
    <name type="scientific">Drechmeria coniospora</name>
    <name type="common">Nematophagous fungus</name>
    <name type="synonym">Meria coniospora</name>
    <dbReference type="NCBI Taxonomy" id="98403"/>
    <lineage>
        <taxon>Eukaryota</taxon>
        <taxon>Fungi</taxon>
        <taxon>Dikarya</taxon>
        <taxon>Ascomycota</taxon>
        <taxon>Pezizomycotina</taxon>
        <taxon>Sordariomycetes</taxon>
        <taxon>Hypocreomycetidae</taxon>
        <taxon>Hypocreales</taxon>
        <taxon>Ophiocordycipitaceae</taxon>
        <taxon>Drechmeria</taxon>
    </lineage>
</organism>
<dbReference type="GO" id="GO:0003676">
    <property type="term" value="F:nucleic acid binding"/>
    <property type="evidence" value="ECO:0007669"/>
    <property type="project" value="InterPro"/>
</dbReference>
<dbReference type="SUPFAM" id="SSF57756">
    <property type="entry name" value="Retrovirus zinc finger-like domains"/>
    <property type="match status" value="1"/>
</dbReference>
<name>A0A151GTK4_DRECN</name>
<dbReference type="InterPro" id="IPR036875">
    <property type="entry name" value="Znf_CCHC_sf"/>
</dbReference>
<evidence type="ECO:0000256" key="1">
    <source>
        <dbReference type="PROSITE-ProRule" id="PRU00047"/>
    </source>
</evidence>
<dbReference type="Proteomes" id="UP000076580">
    <property type="component" value="Chromosome 01"/>
</dbReference>
<feature type="compositionally biased region" description="Basic and acidic residues" evidence="2">
    <location>
        <begin position="38"/>
        <end position="55"/>
    </location>
</feature>
<comment type="caution">
    <text evidence="4">The sequence shown here is derived from an EMBL/GenBank/DDBJ whole genome shotgun (WGS) entry which is preliminary data.</text>
</comment>
<sequence>MADWGQSAAAAASWGTAAITTGYWGDSGKVADGATIKAGDENRKGFDDREQERENTPLANGEGDDVVIGVGLEPEKCFNCDQPGHQVAECPAAREMICHNCKQPGHMLKMCPDKPPMVCSNCGLEGHTRNKCENARKINRDHVADVSPDTAWAKLEKAVAERDADDTKAAVQEYVKAIGGVITYRELQEAMFDKGINLFLIATERSLVTVFTNMDLQGNMGKKYSISYRFSEKPDRPREADSFPKSRDELLARLEDAGEVVDSGKVMCRNCGELGHPSNKSGHKATECEEPPNLDNVECRKCNERSKVQCSNCQEYGHTKVRCNKPPGEFEGFDATGFENQIGHSNGHSGGNMGGKAVDDSWTAAVAGCPSQLAA</sequence>
<evidence type="ECO:0000259" key="3">
    <source>
        <dbReference type="PROSITE" id="PS50158"/>
    </source>
</evidence>
<dbReference type="Gene3D" id="4.10.60.10">
    <property type="entry name" value="Zinc finger, CCHC-type"/>
    <property type="match status" value="1"/>
</dbReference>
<dbReference type="PROSITE" id="PS50158">
    <property type="entry name" value="ZF_CCHC"/>
    <property type="match status" value="3"/>
</dbReference>
<keyword evidence="5" id="KW-1185">Reference proteome</keyword>
<feature type="domain" description="CCHC-type" evidence="3">
    <location>
        <begin position="76"/>
        <end position="91"/>
    </location>
</feature>
<gene>
    <name evidence="4" type="ORF">DCS_01530</name>
</gene>
<feature type="region of interest" description="Disordered" evidence="2">
    <location>
        <begin position="27"/>
        <end position="64"/>
    </location>
</feature>
<dbReference type="STRING" id="98403.A0A151GTK4"/>
<keyword evidence="1" id="KW-0862">Zinc</keyword>
<dbReference type="EMBL" id="LAYC01000001">
    <property type="protein sequence ID" value="KYK60393.1"/>
    <property type="molecule type" value="Genomic_DNA"/>
</dbReference>
<dbReference type="AlphaFoldDB" id="A0A151GTK4"/>
<dbReference type="Pfam" id="PF00098">
    <property type="entry name" value="zf-CCHC"/>
    <property type="match status" value="2"/>
</dbReference>
<dbReference type="InterPro" id="IPR001878">
    <property type="entry name" value="Znf_CCHC"/>
</dbReference>
<reference evidence="4 5" key="1">
    <citation type="journal article" date="2016" name="Sci. Rep.">
        <title>Insights into Adaptations to a Near-Obligate Nematode Endoparasitic Lifestyle from the Finished Genome of Drechmeria coniospora.</title>
        <authorList>
            <person name="Zhang L."/>
            <person name="Zhou Z."/>
            <person name="Guo Q."/>
            <person name="Fokkens L."/>
            <person name="Miskei M."/>
            <person name="Pocsi I."/>
            <person name="Zhang W."/>
            <person name="Chen M."/>
            <person name="Wang L."/>
            <person name="Sun Y."/>
            <person name="Donzelli B.G."/>
            <person name="Gibson D.M."/>
            <person name="Nelson D.R."/>
            <person name="Luo J.G."/>
            <person name="Rep M."/>
            <person name="Liu H."/>
            <person name="Yang S."/>
            <person name="Wang J."/>
            <person name="Krasnoff S.B."/>
            <person name="Xu Y."/>
            <person name="Molnar I."/>
            <person name="Lin M."/>
        </authorList>
    </citation>
    <scope>NUCLEOTIDE SEQUENCE [LARGE SCALE GENOMIC DNA]</scope>
    <source>
        <strain evidence="4 5">ARSEF 6962</strain>
    </source>
</reference>
<keyword evidence="1" id="KW-0863">Zinc-finger</keyword>
<feature type="domain" description="CCHC-type" evidence="3">
    <location>
        <begin position="119"/>
        <end position="134"/>
    </location>
</feature>
<protein>
    <recommendedName>
        <fullName evidence="3">CCHC-type domain-containing protein</fullName>
    </recommendedName>
</protein>
<evidence type="ECO:0000313" key="5">
    <source>
        <dbReference type="Proteomes" id="UP000076580"/>
    </source>
</evidence>
<accession>A0A151GTK4</accession>
<feature type="domain" description="CCHC-type" evidence="3">
    <location>
        <begin position="98"/>
        <end position="113"/>
    </location>
</feature>
<dbReference type="PANTHER" id="PTHR23002">
    <property type="entry name" value="ZINC FINGER CCHC DOMAIN CONTAINING PROTEIN"/>
    <property type="match status" value="1"/>
</dbReference>